<evidence type="ECO:0000259" key="5">
    <source>
        <dbReference type="PROSITE" id="PS50893"/>
    </source>
</evidence>
<evidence type="ECO:0000256" key="3">
    <source>
        <dbReference type="ARBA" id="ARBA00022741"/>
    </source>
</evidence>
<dbReference type="GO" id="GO:0016887">
    <property type="term" value="F:ATP hydrolysis activity"/>
    <property type="evidence" value="ECO:0007669"/>
    <property type="project" value="InterPro"/>
</dbReference>
<proteinExistence type="inferred from homology"/>
<dbReference type="EMBL" id="UOEO01000177">
    <property type="protein sequence ID" value="VAW21617.1"/>
    <property type="molecule type" value="Genomic_DNA"/>
</dbReference>
<accession>A0A3B0U800</accession>
<evidence type="ECO:0000256" key="1">
    <source>
        <dbReference type="ARBA" id="ARBA00005417"/>
    </source>
</evidence>
<dbReference type="NCBIfam" id="TIGR01727">
    <property type="entry name" value="oligo_HPY"/>
    <property type="match status" value="1"/>
</dbReference>
<keyword evidence="3" id="KW-0547">Nucleotide-binding</keyword>
<comment type="similarity">
    <text evidence="1">Belongs to the ABC transporter superfamily.</text>
</comment>
<dbReference type="PROSITE" id="PS00211">
    <property type="entry name" value="ABC_TRANSPORTER_1"/>
    <property type="match status" value="1"/>
</dbReference>
<evidence type="ECO:0000256" key="2">
    <source>
        <dbReference type="ARBA" id="ARBA00022448"/>
    </source>
</evidence>
<dbReference type="GO" id="GO:0005524">
    <property type="term" value="F:ATP binding"/>
    <property type="evidence" value="ECO:0007669"/>
    <property type="project" value="UniProtKB-KW"/>
</dbReference>
<sequence>MPENTALLKIEDLKVHFPIRSGLFGAPLGYVRAVDGISFTINHGETFALVGESGCGKTSAGNAILRMNRPTGGRVVFDGTDMTELKGKALFDLRRHMQIIFQDPASSLNPKISIGKSVGEPLFVHEGLRGKKLKQRVGELLETVGLPRQQALRFPHQFSGGQRQRIVIARALALRPKLVVCDEPVSALDVSVQSQVLNLLNSLQRELGLAYLFISHDLSVVRHISDRVAVMYLGRIVELAATMDLFDNPAHPYTQTLIMAIPLPDPVAQRQRKKIIVEGEIPSPANPPRGCAFHTRCPLARDICRSERPALVERKPGHWVACHFEKARIDEPL</sequence>
<dbReference type="PROSITE" id="PS50893">
    <property type="entry name" value="ABC_TRANSPORTER_2"/>
    <property type="match status" value="1"/>
</dbReference>
<dbReference type="CDD" id="cd03257">
    <property type="entry name" value="ABC_NikE_OppD_transporters"/>
    <property type="match status" value="1"/>
</dbReference>
<dbReference type="AlphaFoldDB" id="A0A3B0U800"/>
<dbReference type="Gene3D" id="3.40.50.300">
    <property type="entry name" value="P-loop containing nucleotide triphosphate hydrolases"/>
    <property type="match status" value="1"/>
</dbReference>
<reference evidence="6" key="1">
    <citation type="submission" date="2018-06" db="EMBL/GenBank/DDBJ databases">
        <authorList>
            <person name="Zhirakovskaya E."/>
        </authorList>
    </citation>
    <scope>NUCLEOTIDE SEQUENCE</scope>
</reference>
<keyword evidence="2" id="KW-0813">Transport</keyword>
<dbReference type="PANTHER" id="PTHR43776:SF7">
    <property type="entry name" value="D,D-DIPEPTIDE TRANSPORT ATP-BINDING PROTEIN DDPF-RELATED"/>
    <property type="match status" value="1"/>
</dbReference>
<dbReference type="InterPro" id="IPR013563">
    <property type="entry name" value="Oligopep_ABC_C"/>
</dbReference>
<dbReference type="GO" id="GO:0015833">
    <property type="term" value="P:peptide transport"/>
    <property type="evidence" value="ECO:0007669"/>
    <property type="project" value="InterPro"/>
</dbReference>
<dbReference type="Pfam" id="PF08352">
    <property type="entry name" value="oligo_HPY"/>
    <property type="match status" value="1"/>
</dbReference>
<protein>
    <submittedName>
        <fullName evidence="6">Oligopeptide transport ATP-binding protein OppF (TC 3.A.1.5.1)</fullName>
    </submittedName>
</protein>
<dbReference type="SUPFAM" id="SSF52540">
    <property type="entry name" value="P-loop containing nucleoside triphosphate hydrolases"/>
    <property type="match status" value="1"/>
</dbReference>
<dbReference type="InterPro" id="IPR027417">
    <property type="entry name" value="P-loop_NTPase"/>
</dbReference>
<keyword evidence="4 6" id="KW-0067">ATP-binding</keyword>
<gene>
    <name evidence="6" type="ORF">MNBD_ALPHA12-1252</name>
</gene>
<dbReference type="PANTHER" id="PTHR43776">
    <property type="entry name" value="TRANSPORT ATP-BINDING PROTEIN"/>
    <property type="match status" value="1"/>
</dbReference>
<evidence type="ECO:0000313" key="6">
    <source>
        <dbReference type="EMBL" id="VAW21617.1"/>
    </source>
</evidence>
<dbReference type="InterPro" id="IPR017871">
    <property type="entry name" value="ABC_transporter-like_CS"/>
</dbReference>
<dbReference type="Pfam" id="PF00005">
    <property type="entry name" value="ABC_tran"/>
    <property type="match status" value="1"/>
</dbReference>
<dbReference type="InterPro" id="IPR050319">
    <property type="entry name" value="ABC_transp_ATP-bind"/>
</dbReference>
<dbReference type="SMART" id="SM00382">
    <property type="entry name" value="AAA"/>
    <property type="match status" value="1"/>
</dbReference>
<feature type="domain" description="ABC transporter" evidence="5">
    <location>
        <begin position="8"/>
        <end position="258"/>
    </location>
</feature>
<dbReference type="InterPro" id="IPR003439">
    <property type="entry name" value="ABC_transporter-like_ATP-bd"/>
</dbReference>
<dbReference type="GO" id="GO:0055085">
    <property type="term" value="P:transmembrane transport"/>
    <property type="evidence" value="ECO:0007669"/>
    <property type="project" value="UniProtKB-ARBA"/>
</dbReference>
<organism evidence="6">
    <name type="scientific">hydrothermal vent metagenome</name>
    <dbReference type="NCBI Taxonomy" id="652676"/>
    <lineage>
        <taxon>unclassified sequences</taxon>
        <taxon>metagenomes</taxon>
        <taxon>ecological metagenomes</taxon>
    </lineage>
</organism>
<name>A0A3B0U800_9ZZZZ</name>
<dbReference type="FunFam" id="3.40.50.300:FF:000016">
    <property type="entry name" value="Oligopeptide ABC transporter ATP-binding component"/>
    <property type="match status" value="1"/>
</dbReference>
<evidence type="ECO:0000256" key="4">
    <source>
        <dbReference type="ARBA" id="ARBA00022840"/>
    </source>
</evidence>
<dbReference type="InterPro" id="IPR003593">
    <property type="entry name" value="AAA+_ATPase"/>
</dbReference>